<organism evidence="2 3">
    <name type="scientific">Adineta steineri</name>
    <dbReference type="NCBI Taxonomy" id="433720"/>
    <lineage>
        <taxon>Eukaryota</taxon>
        <taxon>Metazoa</taxon>
        <taxon>Spiralia</taxon>
        <taxon>Gnathifera</taxon>
        <taxon>Rotifera</taxon>
        <taxon>Eurotatoria</taxon>
        <taxon>Bdelloidea</taxon>
        <taxon>Adinetida</taxon>
        <taxon>Adinetidae</taxon>
        <taxon>Adineta</taxon>
    </lineage>
</organism>
<protein>
    <submittedName>
        <fullName evidence="2">Uncharacterized protein</fullName>
    </submittedName>
</protein>
<keyword evidence="1" id="KW-0472">Membrane</keyword>
<gene>
    <name evidence="2" type="ORF">OXD698_LOCUS45874</name>
</gene>
<name>A0A820HQA9_9BILA</name>
<comment type="caution">
    <text evidence="2">The sequence shown here is derived from an EMBL/GenBank/DDBJ whole genome shotgun (WGS) entry which is preliminary data.</text>
</comment>
<accession>A0A820HQA9</accession>
<sequence>MPLLSTWGLFRWSLFITVLIMLTWIYFYHDPAPPIVLPEISKNTFEFIRQNINKS</sequence>
<feature type="non-terminal residue" evidence="2">
    <location>
        <position position="55"/>
    </location>
</feature>
<evidence type="ECO:0000313" key="2">
    <source>
        <dbReference type="EMBL" id="CAF4296842.1"/>
    </source>
</evidence>
<evidence type="ECO:0000313" key="3">
    <source>
        <dbReference type="Proteomes" id="UP000663844"/>
    </source>
</evidence>
<dbReference type="Proteomes" id="UP000663844">
    <property type="component" value="Unassembled WGS sequence"/>
</dbReference>
<evidence type="ECO:0000256" key="1">
    <source>
        <dbReference type="SAM" id="Phobius"/>
    </source>
</evidence>
<feature type="transmembrane region" description="Helical" evidence="1">
    <location>
        <begin position="12"/>
        <end position="29"/>
    </location>
</feature>
<keyword evidence="1" id="KW-1133">Transmembrane helix</keyword>
<reference evidence="2" key="1">
    <citation type="submission" date="2021-02" db="EMBL/GenBank/DDBJ databases">
        <authorList>
            <person name="Nowell W R."/>
        </authorList>
    </citation>
    <scope>NUCLEOTIDE SEQUENCE</scope>
</reference>
<dbReference type="EMBL" id="CAJOAZ010015760">
    <property type="protein sequence ID" value="CAF4296842.1"/>
    <property type="molecule type" value="Genomic_DNA"/>
</dbReference>
<proteinExistence type="predicted"/>
<keyword evidence="1" id="KW-0812">Transmembrane</keyword>
<dbReference type="AlphaFoldDB" id="A0A820HQA9"/>